<reference evidence="6 7" key="1">
    <citation type="journal article" date="2019" name="Int. J. Syst. Evol. Microbiol.">
        <title>Capsulimonas corticalis gen. nov., sp. nov., an aerobic capsulated bacterium, of a novel bacterial order, Capsulimonadales ord. nov., of the class Armatimonadia of the phylum Armatimonadetes.</title>
        <authorList>
            <person name="Li J."/>
            <person name="Kudo C."/>
            <person name="Tonouchi A."/>
        </authorList>
    </citation>
    <scope>NUCLEOTIDE SEQUENCE [LARGE SCALE GENOMIC DNA]</scope>
    <source>
        <strain evidence="6 7">AX-7</strain>
    </source>
</reference>
<dbReference type="AlphaFoldDB" id="A0A402CPK6"/>
<dbReference type="Proteomes" id="UP000287394">
    <property type="component" value="Chromosome"/>
</dbReference>
<evidence type="ECO:0000256" key="4">
    <source>
        <dbReference type="ARBA" id="ARBA00022989"/>
    </source>
</evidence>
<organism evidence="6 7">
    <name type="scientific">Capsulimonas corticalis</name>
    <dbReference type="NCBI Taxonomy" id="2219043"/>
    <lineage>
        <taxon>Bacteria</taxon>
        <taxon>Bacillati</taxon>
        <taxon>Armatimonadota</taxon>
        <taxon>Armatimonadia</taxon>
        <taxon>Capsulimonadales</taxon>
        <taxon>Capsulimonadaceae</taxon>
        <taxon>Capsulimonas</taxon>
    </lineage>
</organism>
<gene>
    <name evidence="6" type="ORF">CCAX7_50220</name>
</gene>
<keyword evidence="4" id="KW-1133">Transmembrane helix</keyword>
<dbReference type="RefSeq" id="WP_119319347.1">
    <property type="nucleotide sequence ID" value="NZ_AP025739.1"/>
</dbReference>
<dbReference type="PROSITE" id="PS00409">
    <property type="entry name" value="PROKAR_NTER_METHYL"/>
    <property type="match status" value="1"/>
</dbReference>
<dbReference type="KEGG" id="ccot:CCAX7_50220"/>
<comment type="subcellular location">
    <subcellularLocation>
        <location evidence="1">Membrane</location>
        <topology evidence="1">Single-pass membrane protein</topology>
    </subcellularLocation>
</comment>
<evidence type="ECO:0000256" key="1">
    <source>
        <dbReference type="ARBA" id="ARBA00004167"/>
    </source>
</evidence>
<dbReference type="NCBIfam" id="TIGR02532">
    <property type="entry name" value="IV_pilin_GFxxxE"/>
    <property type="match status" value="1"/>
</dbReference>
<protein>
    <submittedName>
        <fullName evidence="6">Uncharacterized protein</fullName>
    </submittedName>
</protein>
<dbReference type="InterPro" id="IPR012902">
    <property type="entry name" value="N_methyl_site"/>
</dbReference>
<keyword evidence="2" id="KW-0488">Methylation</keyword>
<keyword evidence="3" id="KW-0812">Transmembrane</keyword>
<accession>A0A402CPK6</accession>
<proteinExistence type="predicted"/>
<dbReference type="PRINTS" id="PR00813">
    <property type="entry name" value="BCTERIALGSPG"/>
</dbReference>
<dbReference type="SUPFAM" id="SSF54523">
    <property type="entry name" value="Pili subunits"/>
    <property type="match status" value="1"/>
</dbReference>
<evidence type="ECO:0000313" key="6">
    <source>
        <dbReference type="EMBL" id="BDI32971.1"/>
    </source>
</evidence>
<dbReference type="GO" id="GO:0016020">
    <property type="term" value="C:membrane"/>
    <property type="evidence" value="ECO:0007669"/>
    <property type="project" value="UniProtKB-SubCell"/>
</dbReference>
<dbReference type="InterPro" id="IPR045584">
    <property type="entry name" value="Pilin-like"/>
</dbReference>
<dbReference type="Gene3D" id="3.30.700.10">
    <property type="entry name" value="Glycoprotein, Type 4 Pilin"/>
    <property type="match status" value="1"/>
</dbReference>
<dbReference type="Pfam" id="PF07963">
    <property type="entry name" value="N_methyl"/>
    <property type="match status" value="1"/>
</dbReference>
<sequence>MKQTAVKPKSNIAAGGFSLIELLVVIAIIALLAAIIFPVFATVRENGRQKTSLSNLHDISTKLEQYRLDHKTYPHSLFGEALPDTYPTIGATYAAMDKAYDVAQAADAANVANPVPGYQSAVDQYFDGLYPEYIRDVNAFTDGNNPNNDYTKVHSSDTIFLNTDGSIQTKTVAFYTSDAYDSSPLILGTNKTDPNTYVTRYSSSWTGITSDGSPATGLTAKSPSEQPADVYKRQLRWQNPPSSTYVASTSYHVPYANKVLVLWESGSAKAVDASVFLNAAGGSDSVATPTGAVSAANFWQIKP</sequence>
<dbReference type="PANTHER" id="PTHR30093">
    <property type="entry name" value="GENERAL SECRETION PATHWAY PROTEIN G"/>
    <property type="match status" value="1"/>
</dbReference>
<dbReference type="GO" id="GO:0015627">
    <property type="term" value="C:type II protein secretion system complex"/>
    <property type="evidence" value="ECO:0007669"/>
    <property type="project" value="InterPro"/>
</dbReference>
<dbReference type="InterPro" id="IPR000983">
    <property type="entry name" value="Bac_GSPG_pilin"/>
</dbReference>
<evidence type="ECO:0000256" key="3">
    <source>
        <dbReference type="ARBA" id="ARBA00022692"/>
    </source>
</evidence>
<name>A0A402CPK6_9BACT</name>
<dbReference type="GO" id="GO:0015628">
    <property type="term" value="P:protein secretion by the type II secretion system"/>
    <property type="evidence" value="ECO:0007669"/>
    <property type="project" value="InterPro"/>
</dbReference>
<dbReference type="PANTHER" id="PTHR30093:SF44">
    <property type="entry name" value="TYPE II SECRETION SYSTEM CORE PROTEIN G"/>
    <property type="match status" value="1"/>
</dbReference>
<evidence type="ECO:0000256" key="5">
    <source>
        <dbReference type="ARBA" id="ARBA00023136"/>
    </source>
</evidence>
<keyword evidence="5" id="KW-0472">Membrane</keyword>
<keyword evidence="7" id="KW-1185">Reference proteome</keyword>
<dbReference type="EMBL" id="AP025739">
    <property type="protein sequence ID" value="BDI32971.1"/>
    <property type="molecule type" value="Genomic_DNA"/>
</dbReference>
<evidence type="ECO:0000256" key="2">
    <source>
        <dbReference type="ARBA" id="ARBA00022481"/>
    </source>
</evidence>
<evidence type="ECO:0000313" key="7">
    <source>
        <dbReference type="Proteomes" id="UP000287394"/>
    </source>
</evidence>